<feature type="region of interest" description="Disordered" evidence="1">
    <location>
        <begin position="1"/>
        <end position="20"/>
    </location>
</feature>
<comment type="caution">
    <text evidence="2">The sequence shown here is derived from an EMBL/GenBank/DDBJ whole genome shotgun (WGS) entry which is preliminary data.</text>
</comment>
<organism evidence="2 3">
    <name type="scientific">Vespula squamosa</name>
    <name type="common">Southern yellow jacket</name>
    <name type="synonym">Wasp</name>
    <dbReference type="NCBI Taxonomy" id="30214"/>
    <lineage>
        <taxon>Eukaryota</taxon>
        <taxon>Metazoa</taxon>
        <taxon>Ecdysozoa</taxon>
        <taxon>Arthropoda</taxon>
        <taxon>Hexapoda</taxon>
        <taxon>Insecta</taxon>
        <taxon>Pterygota</taxon>
        <taxon>Neoptera</taxon>
        <taxon>Endopterygota</taxon>
        <taxon>Hymenoptera</taxon>
        <taxon>Apocrita</taxon>
        <taxon>Aculeata</taxon>
        <taxon>Vespoidea</taxon>
        <taxon>Vespidae</taxon>
        <taxon>Vespinae</taxon>
        <taxon>Vespula</taxon>
    </lineage>
</organism>
<keyword evidence="3" id="KW-1185">Reference proteome</keyword>
<dbReference type="Proteomes" id="UP001607302">
    <property type="component" value="Unassembled WGS sequence"/>
</dbReference>
<name>A0ABD2A628_VESSQ</name>
<gene>
    <name evidence="2" type="ORF">V1478_013754</name>
</gene>
<evidence type="ECO:0000313" key="3">
    <source>
        <dbReference type="Proteomes" id="UP001607302"/>
    </source>
</evidence>
<proteinExistence type="predicted"/>
<dbReference type="AlphaFoldDB" id="A0ABD2A628"/>
<evidence type="ECO:0000256" key="1">
    <source>
        <dbReference type="SAM" id="MobiDB-lite"/>
    </source>
</evidence>
<accession>A0ABD2A628</accession>
<dbReference type="EMBL" id="JAUDFV010000154">
    <property type="protein sequence ID" value="KAL2716078.1"/>
    <property type="molecule type" value="Genomic_DNA"/>
</dbReference>
<protein>
    <submittedName>
        <fullName evidence="2">Uncharacterized protein</fullName>
    </submittedName>
</protein>
<reference evidence="2 3" key="1">
    <citation type="journal article" date="2024" name="Ann. Entomol. Soc. Am.">
        <title>Genomic analyses of the southern and eastern yellowjacket wasps (Hymenoptera: Vespidae) reveal evolutionary signatures of social life.</title>
        <authorList>
            <person name="Catto M.A."/>
            <person name="Caine P.B."/>
            <person name="Orr S.E."/>
            <person name="Hunt B.G."/>
            <person name="Goodisman M.A.D."/>
        </authorList>
    </citation>
    <scope>NUCLEOTIDE SEQUENCE [LARGE SCALE GENOMIC DNA]</scope>
    <source>
        <strain evidence="2">233</strain>
        <tissue evidence="2">Head and thorax</tissue>
    </source>
</reference>
<sequence length="59" mass="6556">MKRMQQLVGDQVDNHRTRSVSGRDIGTDIRIRIVLGGLVQFVSCNLEGIIIDGKEWSGS</sequence>
<evidence type="ECO:0000313" key="2">
    <source>
        <dbReference type="EMBL" id="KAL2716078.1"/>
    </source>
</evidence>